<keyword evidence="4" id="KW-0411">Iron-sulfur</keyword>
<feature type="domain" description="Radical SAM core" evidence="5">
    <location>
        <begin position="109"/>
        <end position="247"/>
    </location>
</feature>
<feature type="domain" description="Arsenosugar biosynthesis radical SAM protein ArsS-like C-terminal" evidence="6">
    <location>
        <begin position="265"/>
        <end position="401"/>
    </location>
</feature>
<evidence type="ECO:0000259" key="5">
    <source>
        <dbReference type="Pfam" id="PF04055"/>
    </source>
</evidence>
<keyword evidence="2" id="KW-0479">Metal-binding</keyword>
<evidence type="ECO:0000313" key="7">
    <source>
        <dbReference type="EMBL" id="VAW81440.1"/>
    </source>
</evidence>
<evidence type="ECO:0000256" key="3">
    <source>
        <dbReference type="ARBA" id="ARBA00023004"/>
    </source>
</evidence>
<evidence type="ECO:0000256" key="1">
    <source>
        <dbReference type="ARBA" id="ARBA00022691"/>
    </source>
</evidence>
<reference evidence="7" key="1">
    <citation type="submission" date="2018-06" db="EMBL/GenBank/DDBJ databases">
        <authorList>
            <person name="Zhirakovskaya E."/>
        </authorList>
    </citation>
    <scope>NUCLEOTIDE SEQUENCE</scope>
</reference>
<dbReference type="InterPro" id="IPR026351">
    <property type="entry name" value="rSAM_ArsS-like"/>
</dbReference>
<dbReference type="CDD" id="cd01335">
    <property type="entry name" value="Radical_SAM"/>
    <property type="match status" value="1"/>
</dbReference>
<name>A0A3B0YXN7_9ZZZZ</name>
<dbReference type="GO" id="GO:0003824">
    <property type="term" value="F:catalytic activity"/>
    <property type="evidence" value="ECO:0007669"/>
    <property type="project" value="InterPro"/>
</dbReference>
<dbReference type="GO" id="GO:0046872">
    <property type="term" value="F:metal ion binding"/>
    <property type="evidence" value="ECO:0007669"/>
    <property type="project" value="UniProtKB-KW"/>
</dbReference>
<dbReference type="PANTHER" id="PTHR43728:SF1">
    <property type="entry name" value="FE-S OXIDOREDUCTASE"/>
    <property type="match status" value="1"/>
</dbReference>
<dbReference type="PANTHER" id="PTHR43728">
    <property type="entry name" value="SLR0304 PROTEIN"/>
    <property type="match status" value="1"/>
</dbReference>
<organism evidence="7">
    <name type="scientific">hydrothermal vent metagenome</name>
    <dbReference type="NCBI Taxonomy" id="652676"/>
    <lineage>
        <taxon>unclassified sequences</taxon>
        <taxon>metagenomes</taxon>
        <taxon>ecological metagenomes</taxon>
    </lineage>
</organism>
<keyword evidence="1" id="KW-0949">S-adenosyl-L-methionine</keyword>
<dbReference type="SFLD" id="SFLDS00029">
    <property type="entry name" value="Radical_SAM"/>
    <property type="match status" value="1"/>
</dbReference>
<dbReference type="InterPro" id="IPR007197">
    <property type="entry name" value="rSAM"/>
</dbReference>
<dbReference type="Pfam" id="PF12345">
    <property type="entry name" value="DUF3641"/>
    <property type="match status" value="1"/>
</dbReference>
<dbReference type="NCBIfam" id="TIGR04167">
    <property type="entry name" value="rSAM_SeCys"/>
    <property type="match status" value="1"/>
</dbReference>
<sequence length="405" mass="44992">MSVSEIVNKRGPRVFRVSLVVGLERANFPARSVTEWFGGGILRTSSKSPTHVSLIQSLIQLSFDEASCVIRQYSLLPVWSLKLMHATLPLLTESSFPLVRRDELTTLQVNLGYRCNQSCLHCHVNAGPNRKEEMGQRTVEAVLQFLKRSGVRHLDLTGGAPEMNSCFRTLVEYASREGIRVTDRCNLTILMEPGFEALAAFLAEHKIEIVASLPCYLEENVDGQRGDGVFRKSLSALKRLNQLGYGKPDTGLVLNLMYNPVGALLPPPQPQLEADYREVLREQYGIGFSQLFVLANMPVQRFGSTLISRGEFNSYMKLLKGAHQPENLKTVMCRSLISIDWQGYVYDCDFNQMLELAWQTDQGARIHISSLANEDIEGRVITVADHCFGCTAGQGSSCGGAITAE</sequence>
<dbReference type="InterPro" id="IPR013785">
    <property type="entry name" value="Aldolase_TIM"/>
</dbReference>
<proteinExistence type="predicted"/>
<dbReference type="Pfam" id="PF04055">
    <property type="entry name" value="Radical_SAM"/>
    <property type="match status" value="1"/>
</dbReference>
<dbReference type="InterPro" id="IPR058240">
    <property type="entry name" value="rSAM_sf"/>
</dbReference>
<dbReference type="GO" id="GO:0051536">
    <property type="term" value="F:iron-sulfur cluster binding"/>
    <property type="evidence" value="ECO:0007669"/>
    <property type="project" value="UniProtKB-KW"/>
</dbReference>
<dbReference type="InterPro" id="IPR024521">
    <property type="entry name" value="ArsS-like_C"/>
</dbReference>
<evidence type="ECO:0000256" key="2">
    <source>
        <dbReference type="ARBA" id="ARBA00022723"/>
    </source>
</evidence>
<dbReference type="AlphaFoldDB" id="A0A3B0YXN7"/>
<dbReference type="SUPFAM" id="SSF102114">
    <property type="entry name" value="Radical SAM enzymes"/>
    <property type="match status" value="1"/>
</dbReference>
<accession>A0A3B0YXN7</accession>
<keyword evidence="3" id="KW-0408">Iron</keyword>
<gene>
    <name evidence="7" type="ORF">MNBD_GAMMA14-159</name>
</gene>
<evidence type="ECO:0000259" key="6">
    <source>
        <dbReference type="Pfam" id="PF12345"/>
    </source>
</evidence>
<dbReference type="Gene3D" id="3.20.20.70">
    <property type="entry name" value="Aldolase class I"/>
    <property type="match status" value="1"/>
</dbReference>
<dbReference type="EMBL" id="UOFM01000404">
    <property type="protein sequence ID" value="VAW81440.1"/>
    <property type="molecule type" value="Genomic_DNA"/>
</dbReference>
<protein>
    <submittedName>
        <fullName evidence="7">Radical SAM</fullName>
    </submittedName>
</protein>
<evidence type="ECO:0000256" key="4">
    <source>
        <dbReference type="ARBA" id="ARBA00023014"/>
    </source>
</evidence>